<dbReference type="EMBL" id="DSBX01000350">
    <property type="protein sequence ID" value="HDR00425.1"/>
    <property type="molecule type" value="Genomic_DNA"/>
</dbReference>
<evidence type="ECO:0000259" key="1">
    <source>
        <dbReference type="Pfam" id="PF17792"/>
    </source>
</evidence>
<reference evidence="2" key="1">
    <citation type="journal article" date="2020" name="mSystems">
        <title>Genome- and Community-Level Interaction Insights into Carbon Utilization and Element Cycling Functions of Hydrothermarchaeota in Hydrothermal Sediment.</title>
        <authorList>
            <person name="Zhou Z."/>
            <person name="Liu Y."/>
            <person name="Xu W."/>
            <person name="Pan J."/>
            <person name="Luo Z.H."/>
            <person name="Li M."/>
        </authorList>
    </citation>
    <scope>NUCLEOTIDE SEQUENCE [LARGE SCALE GENOMIC DNA]</scope>
    <source>
        <strain evidence="2">SpSt-1182</strain>
    </source>
</reference>
<dbReference type="Pfam" id="PF17792">
    <property type="entry name" value="ThiD2"/>
    <property type="match status" value="1"/>
</dbReference>
<comment type="caution">
    <text evidence="2">The sequence shown here is derived from an EMBL/GenBank/DDBJ whole genome shotgun (WGS) entry which is preliminary data.</text>
</comment>
<accession>A0A7V0T762</accession>
<dbReference type="Proteomes" id="UP000885672">
    <property type="component" value="Unassembled WGS sequence"/>
</dbReference>
<evidence type="ECO:0000313" key="2">
    <source>
        <dbReference type="EMBL" id="HDR00425.1"/>
    </source>
</evidence>
<gene>
    <name evidence="2" type="ORF">ENN51_09110</name>
</gene>
<proteinExistence type="predicted"/>
<feature type="domain" description="ThiD2" evidence="1">
    <location>
        <begin position="7"/>
        <end position="135"/>
    </location>
</feature>
<name>A0A7V0T762_UNCW3</name>
<protein>
    <recommendedName>
        <fullName evidence="1">ThiD2 domain-containing protein</fullName>
    </recommendedName>
</protein>
<organism evidence="2">
    <name type="scientific">candidate division WOR-3 bacterium</name>
    <dbReference type="NCBI Taxonomy" id="2052148"/>
    <lineage>
        <taxon>Bacteria</taxon>
        <taxon>Bacteria division WOR-3</taxon>
    </lineage>
</organism>
<sequence length="143" mass="16389">MDSRTARIVDVNLNRLTEGLKVVEDVVRFGPDSPPGRLPAQRGLLRSIRALRTKVGADVRVLRRQVIARRASETDPGRADRFDRTKRRSLDDVLAANFKRCEESCRVLEELLKIDEPRLAVKFKAARFRLYDLERRALAAPRP</sequence>
<dbReference type="InterPro" id="IPR041397">
    <property type="entry name" value="ThiD2"/>
</dbReference>
<dbReference type="AlphaFoldDB" id="A0A7V0T762"/>